<evidence type="ECO:0000256" key="2">
    <source>
        <dbReference type="SAM" id="MobiDB-lite"/>
    </source>
</evidence>
<dbReference type="GO" id="GO:0070492">
    <property type="term" value="F:oligosaccharide binding"/>
    <property type="evidence" value="ECO:0007669"/>
    <property type="project" value="TreeGrafter"/>
</dbReference>
<organism evidence="4 5">
    <name type="scientific">Labilithrix luteola</name>
    <dbReference type="NCBI Taxonomy" id="1391654"/>
    <lineage>
        <taxon>Bacteria</taxon>
        <taxon>Pseudomonadati</taxon>
        <taxon>Myxococcota</taxon>
        <taxon>Polyangia</taxon>
        <taxon>Polyangiales</taxon>
        <taxon>Labilitrichaceae</taxon>
        <taxon>Labilithrix</taxon>
    </lineage>
</organism>
<accession>A0A0K1QD93</accession>
<feature type="region of interest" description="Disordered" evidence="2">
    <location>
        <begin position="29"/>
        <end position="60"/>
    </location>
</feature>
<gene>
    <name evidence="4" type="ORF">AKJ09_10394</name>
</gene>
<dbReference type="PANTHER" id="PTHR16146">
    <property type="entry name" value="INTELECTIN"/>
    <property type="match status" value="1"/>
</dbReference>
<dbReference type="PROSITE" id="PS51406">
    <property type="entry name" value="FIBRINOGEN_C_2"/>
    <property type="match status" value="1"/>
</dbReference>
<feature type="compositionally biased region" description="Low complexity" evidence="2">
    <location>
        <begin position="49"/>
        <end position="60"/>
    </location>
</feature>
<dbReference type="EMBL" id="CP012333">
    <property type="protein sequence ID" value="AKV03731.1"/>
    <property type="molecule type" value="Genomic_DNA"/>
</dbReference>
<dbReference type="Pfam" id="PF00147">
    <property type="entry name" value="Fibrinogen_C"/>
    <property type="match status" value="1"/>
</dbReference>
<evidence type="ECO:0000256" key="1">
    <source>
        <dbReference type="ARBA" id="ARBA00023157"/>
    </source>
</evidence>
<keyword evidence="1" id="KW-1015">Disulfide bond</keyword>
<dbReference type="InterPro" id="IPR036056">
    <property type="entry name" value="Fibrinogen-like_C"/>
</dbReference>
<dbReference type="Proteomes" id="UP000064967">
    <property type="component" value="Chromosome"/>
</dbReference>
<dbReference type="KEGG" id="llu:AKJ09_10394"/>
<dbReference type="SUPFAM" id="SSF56496">
    <property type="entry name" value="Fibrinogen C-terminal domain-like"/>
    <property type="match status" value="1"/>
</dbReference>
<evidence type="ECO:0000313" key="5">
    <source>
        <dbReference type="Proteomes" id="UP000064967"/>
    </source>
</evidence>
<feature type="domain" description="Fibrinogen C-terminal" evidence="3">
    <location>
        <begin position="53"/>
        <end position="109"/>
    </location>
</feature>
<sequence>MAFMGSVVLPFAPACSFRSLDGFADSAESDIQTSDAGGDDGASTQAPEAGDGSSPSASLASCAAIHDARPDLPDGIYSIDPDGDGPTAPVDVFCDMTNDGGGWTLVTERWISLERASKATVVKTTDSRGGIAFQVFMNDDGCGSGNGAGHQVLFDNRPTWSKIRFEAVFAGAVNCWNIFGETEAALGYGPGIIPFVKGVDTIRDARGMGGVAGDDYAGTNVRCDQAPENFWSPDNGLAERSAIVILRRTNANDPAAGLATTANCSGALGAGNTSPTWWAYRNIYVK</sequence>
<keyword evidence="5" id="KW-1185">Reference proteome</keyword>
<dbReference type="NCBIfam" id="NF040941">
    <property type="entry name" value="GGGWT_bact"/>
    <property type="match status" value="1"/>
</dbReference>
<protein>
    <recommendedName>
        <fullName evidence="3">Fibrinogen C-terminal domain-containing protein</fullName>
    </recommendedName>
</protein>
<reference evidence="4 5" key="1">
    <citation type="submission" date="2015-08" db="EMBL/GenBank/DDBJ databases">
        <authorList>
            <person name="Babu N.S."/>
            <person name="Beckwith C.J."/>
            <person name="Beseler K.G."/>
            <person name="Brison A."/>
            <person name="Carone J.V."/>
            <person name="Caskin T.P."/>
            <person name="Diamond M."/>
            <person name="Durham M.E."/>
            <person name="Foxe J.M."/>
            <person name="Go M."/>
            <person name="Henderson B.A."/>
            <person name="Jones I.B."/>
            <person name="McGettigan J.A."/>
            <person name="Micheletti S.J."/>
            <person name="Nasrallah M.E."/>
            <person name="Ortiz D."/>
            <person name="Piller C.R."/>
            <person name="Privatt S.R."/>
            <person name="Schneider S.L."/>
            <person name="Sharp S."/>
            <person name="Smith T.C."/>
            <person name="Stanton J.D."/>
            <person name="Ullery H.E."/>
            <person name="Wilson R.J."/>
            <person name="Serrano M.G."/>
            <person name="Buck G."/>
            <person name="Lee V."/>
            <person name="Wang Y."/>
            <person name="Carvalho R."/>
            <person name="Voegtly L."/>
            <person name="Shi R."/>
            <person name="Duckworth R."/>
            <person name="Johnson A."/>
            <person name="Loviza R."/>
            <person name="Walstead R."/>
            <person name="Shah Z."/>
            <person name="Kiflezghi M."/>
            <person name="Wade K."/>
            <person name="Ball S.L."/>
            <person name="Bradley K.W."/>
            <person name="Asai D.J."/>
            <person name="Bowman C.A."/>
            <person name="Russell D.A."/>
            <person name="Pope W.H."/>
            <person name="Jacobs-Sera D."/>
            <person name="Hendrix R.W."/>
            <person name="Hatfull G.F."/>
        </authorList>
    </citation>
    <scope>NUCLEOTIDE SEQUENCE [LARGE SCALE GENOMIC DNA]</scope>
    <source>
        <strain evidence="4 5">DSM 27648</strain>
    </source>
</reference>
<dbReference type="Gene3D" id="2.60.120.1000">
    <property type="match status" value="1"/>
</dbReference>
<dbReference type="PATRIC" id="fig|1391654.3.peg.10535"/>
<evidence type="ECO:0000259" key="3">
    <source>
        <dbReference type="PROSITE" id="PS51406"/>
    </source>
</evidence>
<proteinExistence type="predicted"/>
<name>A0A0K1QD93_9BACT</name>
<dbReference type="InterPro" id="IPR002181">
    <property type="entry name" value="Fibrinogen_a/b/g_C_dom"/>
</dbReference>
<dbReference type="GO" id="GO:0005615">
    <property type="term" value="C:extracellular space"/>
    <property type="evidence" value="ECO:0007669"/>
    <property type="project" value="TreeGrafter"/>
</dbReference>
<evidence type="ECO:0000313" key="4">
    <source>
        <dbReference type="EMBL" id="AKV03731.1"/>
    </source>
</evidence>
<dbReference type="PANTHER" id="PTHR16146:SF46">
    <property type="entry name" value="INTELECTIN-1A-RELATED"/>
    <property type="match status" value="1"/>
</dbReference>
<dbReference type="AlphaFoldDB" id="A0A0K1QD93"/>